<dbReference type="AlphaFoldDB" id="A0AA37WA73"/>
<reference evidence="1" key="1">
    <citation type="journal article" date="2014" name="Int. J. Syst. Evol. Microbiol.">
        <title>Complete genome sequence of Corynebacterium casei LMG S-19264T (=DSM 44701T), isolated from a smear-ripened cheese.</title>
        <authorList>
            <consortium name="US DOE Joint Genome Institute (JGI-PGF)"/>
            <person name="Walter F."/>
            <person name="Albersmeier A."/>
            <person name="Kalinowski J."/>
            <person name="Ruckert C."/>
        </authorList>
    </citation>
    <scope>NUCLEOTIDE SEQUENCE</scope>
    <source>
        <strain evidence="1">NBRC 110071</strain>
    </source>
</reference>
<dbReference type="Proteomes" id="UP001161389">
    <property type="component" value="Unassembled WGS sequence"/>
</dbReference>
<keyword evidence="2" id="KW-1185">Reference proteome</keyword>
<reference evidence="1" key="2">
    <citation type="submission" date="2023-01" db="EMBL/GenBank/DDBJ databases">
        <title>Draft genome sequence of Litoribrevibacter albus strain NBRC 110071.</title>
        <authorList>
            <person name="Sun Q."/>
            <person name="Mori K."/>
        </authorList>
    </citation>
    <scope>NUCLEOTIDE SEQUENCE</scope>
    <source>
        <strain evidence="1">NBRC 110071</strain>
    </source>
</reference>
<dbReference type="EMBL" id="BSNM01000026">
    <property type="protein sequence ID" value="GLQ33311.1"/>
    <property type="molecule type" value="Genomic_DNA"/>
</dbReference>
<proteinExistence type="predicted"/>
<comment type="caution">
    <text evidence="1">The sequence shown here is derived from an EMBL/GenBank/DDBJ whole genome shotgun (WGS) entry which is preliminary data.</text>
</comment>
<evidence type="ECO:0000313" key="2">
    <source>
        <dbReference type="Proteomes" id="UP001161389"/>
    </source>
</evidence>
<evidence type="ECO:0000313" key="1">
    <source>
        <dbReference type="EMBL" id="GLQ33311.1"/>
    </source>
</evidence>
<protein>
    <recommendedName>
        <fullName evidence="3">DUF4157 domain-containing protein</fullName>
    </recommendedName>
</protein>
<accession>A0AA37WA73</accession>
<dbReference type="RefSeq" id="WP_284383690.1">
    <property type="nucleotide sequence ID" value="NZ_BSNM01000026.1"/>
</dbReference>
<evidence type="ECO:0008006" key="3">
    <source>
        <dbReference type="Google" id="ProtNLM"/>
    </source>
</evidence>
<name>A0AA37WA73_9GAMM</name>
<sequence length="157" mass="18814">MLEKIDLWINQVLSEYSEEAISCRVLEKAFQGFYSPETLDNSYFVVTDEIPKPNFPEFHEKGLSGFLEKDLEGITYKNLYFIKKGYENDLSLHFHELVHVQQWKFLGDHGFINRYIQELRTYEYDEAPLEKMAYTLQEYFEAEEPQMDIAKYVQRKL</sequence>
<organism evidence="1 2">
    <name type="scientific">Litoribrevibacter albus</name>
    <dbReference type="NCBI Taxonomy" id="1473156"/>
    <lineage>
        <taxon>Bacteria</taxon>
        <taxon>Pseudomonadati</taxon>
        <taxon>Pseudomonadota</taxon>
        <taxon>Gammaproteobacteria</taxon>
        <taxon>Oceanospirillales</taxon>
        <taxon>Oceanospirillaceae</taxon>
        <taxon>Litoribrevibacter</taxon>
    </lineage>
</organism>
<gene>
    <name evidence="1" type="ORF">GCM10007876_37910</name>
</gene>